<dbReference type="GO" id="GO:0004620">
    <property type="term" value="F:phospholipase activity"/>
    <property type="evidence" value="ECO:0007669"/>
    <property type="project" value="InterPro"/>
</dbReference>
<name>A0A833SBW9_9HYME</name>
<evidence type="ECO:0000313" key="2">
    <source>
        <dbReference type="Proteomes" id="UP000655588"/>
    </source>
</evidence>
<dbReference type="PANTHER" id="PTHR21325:SF31">
    <property type="entry name" value="GH22081P-RELATED"/>
    <property type="match status" value="1"/>
</dbReference>
<protein>
    <submittedName>
        <fullName evidence="1">Uncharacterized protein</fullName>
    </submittedName>
</protein>
<dbReference type="InterPro" id="IPR038885">
    <property type="entry name" value="PLB1"/>
</dbReference>
<dbReference type="EMBL" id="WNWW01000100">
    <property type="protein sequence ID" value="KAF3430202.1"/>
    <property type="molecule type" value="Genomic_DNA"/>
</dbReference>
<keyword evidence="2" id="KW-1185">Reference proteome</keyword>
<proteinExistence type="predicted"/>
<dbReference type="PANTHER" id="PTHR21325">
    <property type="entry name" value="PHOSPHOLIPASE B, PLB1"/>
    <property type="match status" value="1"/>
</dbReference>
<gene>
    <name evidence="1" type="ORF">E2986_13226</name>
</gene>
<reference evidence="1" key="1">
    <citation type="submission" date="2019-11" db="EMBL/GenBank/DDBJ databases">
        <title>The nuclear and mitochondrial genomes of Frieseomelitta varia - a highly eusocial stingless bee (Meliponini) with a permanently sterile worker caste.</title>
        <authorList>
            <person name="Freitas F.C.P."/>
            <person name="Lourenco A.P."/>
            <person name="Nunes F.M.F."/>
            <person name="Paschoal A.R."/>
            <person name="Abreu F.C.P."/>
            <person name="Barbin F.O."/>
            <person name="Bataglia L."/>
            <person name="Cardoso-Junior C.A.M."/>
            <person name="Cervoni M.S."/>
            <person name="Silva S.R."/>
            <person name="Dalarmi F."/>
            <person name="Del Lama M.A."/>
            <person name="Depintor T.S."/>
            <person name="Ferreira K.M."/>
            <person name="Goria P.S."/>
            <person name="Jaskot M.C."/>
            <person name="Lago D.C."/>
            <person name="Luna-Lucena D."/>
            <person name="Moda L.M."/>
            <person name="Nascimento L."/>
            <person name="Pedrino M."/>
            <person name="Rabico F.O."/>
            <person name="Sanches F.C."/>
            <person name="Santos D.E."/>
            <person name="Santos C.G."/>
            <person name="Vieira J."/>
            <person name="Lopes T.F."/>
            <person name="Barchuk A.R."/>
            <person name="Hartfelder K."/>
            <person name="Simoes Z.L.P."/>
            <person name="Bitondi M.M.G."/>
            <person name="Pinheiro D.G."/>
        </authorList>
    </citation>
    <scope>NUCLEOTIDE SEQUENCE</scope>
    <source>
        <strain evidence="1">USP_RPSP 00005682</strain>
        <tissue evidence="1">Whole individual</tissue>
    </source>
</reference>
<sequence>MSSIEEVADYPEFHRNDFSIVVSPVFKHAKIPFTEDGYIDLSYLSADCFHLSQKSNARCIMHKYNVR</sequence>
<comment type="caution">
    <text evidence="1">The sequence shown here is derived from an EMBL/GenBank/DDBJ whole genome shotgun (WGS) entry which is preliminary data.</text>
</comment>
<dbReference type="GO" id="GO:0006644">
    <property type="term" value="P:phospholipid metabolic process"/>
    <property type="evidence" value="ECO:0007669"/>
    <property type="project" value="TreeGrafter"/>
</dbReference>
<accession>A0A833SBW9</accession>
<dbReference type="AlphaFoldDB" id="A0A833SBW9"/>
<organism evidence="1 2">
    <name type="scientific">Frieseomelitta varia</name>
    <dbReference type="NCBI Taxonomy" id="561572"/>
    <lineage>
        <taxon>Eukaryota</taxon>
        <taxon>Metazoa</taxon>
        <taxon>Ecdysozoa</taxon>
        <taxon>Arthropoda</taxon>
        <taxon>Hexapoda</taxon>
        <taxon>Insecta</taxon>
        <taxon>Pterygota</taxon>
        <taxon>Neoptera</taxon>
        <taxon>Endopterygota</taxon>
        <taxon>Hymenoptera</taxon>
        <taxon>Apocrita</taxon>
        <taxon>Aculeata</taxon>
        <taxon>Apoidea</taxon>
        <taxon>Anthophila</taxon>
        <taxon>Apidae</taxon>
        <taxon>Frieseomelitta</taxon>
    </lineage>
</organism>
<dbReference type="Proteomes" id="UP000655588">
    <property type="component" value="Unassembled WGS sequence"/>
</dbReference>
<evidence type="ECO:0000313" key="1">
    <source>
        <dbReference type="EMBL" id="KAF3430202.1"/>
    </source>
</evidence>